<evidence type="ECO:0000256" key="6">
    <source>
        <dbReference type="ARBA" id="ARBA00066334"/>
    </source>
</evidence>
<dbReference type="PRINTS" id="PR01397">
    <property type="entry name" value="DHBDHDRGNASE"/>
</dbReference>
<evidence type="ECO:0000256" key="2">
    <source>
        <dbReference type="ARBA" id="ARBA00006484"/>
    </source>
</evidence>
<evidence type="ECO:0000313" key="10">
    <source>
        <dbReference type="EMBL" id="XDV65105.1"/>
    </source>
</evidence>
<comment type="similarity">
    <text evidence="2 9">Belongs to the short-chain dehydrogenases/reductases (SDR) family.</text>
</comment>
<dbReference type="InterPro" id="IPR020904">
    <property type="entry name" value="Sc_DH/Rdtase_CS"/>
</dbReference>
<dbReference type="PROSITE" id="PS00061">
    <property type="entry name" value="ADH_SHORT"/>
    <property type="match status" value="1"/>
</dbReference>
<evidence type="ECO:0000256" key="5">
    <source>
        <dbReference type="ARBA" id="ARBA00052874"/>
    </source>
</evidence>
<keyword evidence="3 10" id="KW-0560">Oxidoreductase</keyword>
<comment type="pathway">
    <text evidence="1">Siderophore biosynthesis.</text>
</comment>
<dbReference type="EMBL" id="CP165727">
    <property type="protein sequence ID" value="XDV65105.1"/>
    <property type="molecule type" value="Genomic_DNA"/>
</dbReference>
<keyword evidence="4" id="KW-0520">NAD</keyword>
<evidence type="ECO:0000256" key="7">
    <source>
        <dbReference type="ARBA" id="ARBA00067530"/>
    </source>
</evidence>
<dbReference type="AlphaFoldDB" id="A0AB39Y4Z0"/>
<sequence length="256" mass="26578">MEGKIALVTGAAGGIGEAIVRALASRGVRVAAVDRDAHRLRDVAKSVAEEGGRVDPFPADVTSSADVESLVDDVEALVGPLDFLVNAAGVLRLAEARTLTDQEWSTTFAVNTTGVFFVSRAVVNRMVPRRRGAIVTIASNAAGTARTEMSAYAASKAAATMFTKCLGLEVAKFGIRANLVAPGSTDTPMLNSMWQDESSARASIDGVPDAYRVGIPLGKLARPEDVAEAVVFLLSDKAAHITMHDLTVDGGAALGA</sequence>
<evidence type="ECO:0000256" key="1">
    <source>
        <dbReference type="ARBA" id="ARBA00004924"/>
    </source>
</evidence>
<dbReference type="InterPro" id="IPR036291">
    <property type="entry name" value="NAD(P)-bd_dom_sf"/>
</dbReference>
<evidence type="ECO:0000256" key="4">
    <source>
        <dbReference type="ARBA" id="ARBA00023027"/>
    </source>
</evidence>
<name>A0AB39Y4Z0_9ACTN</name>
<protein>
    <recommendedName>
        <fullName evidence="7 8">2,3-dihydro-2,3-dihydroxybenzoate dehydrogenase</fullName>
        <ecNumber evidence="6 8">1.3.1.28</ecNumber>
    </recommendedName>
</protein>
<dbReference type="GO" id="GO:0019290">
    <property type="term" value="P:siderophore biosynthetic process"/>
    <property type="evidence" value="ECO:0007669"/>
    <property type="project" value="InterPro"/>
</dbReference>
<dbReference type="InterPro" id="IPR003560">
    <property type="entry name" value="DHB_DH"/>
</dbReference>
<gene>
    <name evidence="10" type="ORF">AB5J51_20180</name>
</gene>
<evidence type="ECO:0000256" key="8">
    <source>
        <dbReference type="NCBIfam" id="TIGR04316"/>
    </source>
</evidence>
<reference evidence="10" key="1">
    <citation type="submission" date="2024-08" db="EMBL/GenBank/DDBJ databases">
        <authorList>
            <person name="Yu S.T."/>
        </authorList>
    </citation>
    <scope>NUCLEOTIDE SEQUENCE</scope>
    <source>
        <strain evidence="10">R33</strain>
    </source>
</reference>
<dbReference type="NCBIfam" id="TIGR04316">
    <property type="entry name" value="dhbA_paeA"/>
    <property type="match status" value="1"/>
</dbReference>
<dbReference type="PRINTS" id="PR00080">
    <property type="entry name" value="SDRFAMILY"/>
</dbReference>
<evidence type="ECO:0000256" key="3">
    <source>
        <dbReference type="ARBA" id="ARBA00023002"/>
    </source>
</evidence>
<dbReference type="Pfam" id="PF00106">
    <property type="entry name" value="adh_short"/>
    <property type="match status" value="1"/>
</dbReference>
<organism evidence="10">
    <name type="scientific">Streptomyces sp. R33</name>
    <dbReference type="NCBI Taxonomy" id="3238629"/>
    <lineage>
        <taxon>Bacteria</taxon>
        <taxon>Bacillati</taxon>
        <taxon>Actinomycetota</taxon>
        <taxon>Actinomycetes</taxon>
        <taxon>Kitasatosporales</taxon>
        <taxon>Streptomycetaceae</taxon>
        <taxon>Streptomyces</taxon>
    </lineage>
</organism>
<proteinExistence type="inferred from homology"/>
<dbReference type="GO" id="GO:0008667">
    <property type="term" value="F:2,3-dihydro-2,3-dihydroxybenzoate dehydrogenase activity"/>
    <property type="evidence" value="ECO:0007669"/>
    <property type="project" value="UniProtKB-UniRule"/>
</dbReference>
<comment type="catalytic activity">
    <reaction evidence="5">
        <text>(2S,3S)-2,3-dihydroxy-2,3-dihydrobenzoate + NAD(+) = 2,3-dihydroxybenzoate + NADH + H(+)</text>
        <dbReference type="Rhea" id="RHEA:23824"/>
        <dbReference type="ChEBI" id="CHEBI:15378"/>
        <dbReference type="ChEBI" id="CHEBI:36654"/>
        <dbReference type="ChEBI" id="CHEBI:57540"/>
        <dbReference type="ChEBI" id="CHEBI:57945"/>
        <dbReference type="ChEBI" id="CHEBI:58764"/>
        <dbReference type="EC" id="1.3.1.28"/>
    </reaction>
</comment>
<dbReference type="Gene3D" id="3.40.50.720">
    <property type="entry name" value="NAD(P)-binding Rossmann-like Domain"/>
    <property type="match status" value="1"/>
</dbReference>
<dbReference type="RefSeq" id="WP_053787078.1">
    <property type="nucleotide sequence ID" value="NZ_CP165727.1"/>
</dbReference>
<dbReference type="PANTHER" id="PTHR42760:SF115">
    <property type="entry name" value="3-OXOACYL-[ACYL-CARRIER-PROTEIN] REDUCTASE FABG"/>
    <property type="match status" value="1"/>
</dbReference>
<dbReference type="SUPFAM" id="SSF51735">
    <property type="entry name" value="NAD(P)-binding Rossmann-fold domains"/>
    <property type="match status" value="1"/>
</dbReference>
<accession>A0AB39Y4Z0</accession>
<dbReference type="EC" id="1.3.1.28" evidence="6 8"/>
<evidence type="ECO:0000256" key="9">
    <source>
        <dbReference type="RuleBase" id="RU000363"/>
    </source>
</evidence>
<dbReference type="PANTHER" id="PTHR42760">
    <property type="entry name" value="SHORT-CHAIN DEHYDROGENASES/REDUCTASES FAMILY MEMBER"/>
    <property type="match status" value="1"/>
</dbReference>
<dbReference type="NCBIfam" id="NF006074">
    <property type="entry name" value="PRK08220.1"/>
    <property type="match status" value="1"/>
</dbReference>
<dbReference type="InterPro" id="IPR002347">
    <property type="entry name" value="SDR_fam"/>
</dbReference>
<dbReference type="GO" id="GO:0016616">
    <property type="term" value="F:oxidoreductase activity, acting on the CH-OH group of donors, NAD or NADP as acceptor"/>
    <property type="evidence" value="ECO:0007669"/>
    <property type="project" value="TreeGrafter"/>
</dbReference>
<dbReference type="FunFam" id="3.40.50.720:FF:000160">
    <property type="entry name" value="2,3-dihydro-2,3-dihydroxybenzoate dehydrogenase"/>
    <property type="match status" value="1"/>
</dbReference>